<dbReference type="PANTHER" id="PTHR37809">
    <property type="entry name" value="RIBOSOMAL PROTEIN S12 METHYLTHIOTRANSFERASE ACCESSORY FACTOR YCAO"/>
    <property type="match status" value="1"/>
</dbReference>
<keyword evidence="2" id="KW-0689">Ribosomal protein</keyword>
<dbReference type="STRING" id="995060.SAMN04487904_101468"/>
<dbReference type="GO" id="GO:0016740">
    <property type="term" value="F:transferase activity"/>
    <property type="evidence" value="ECO:0007669"/>
    <property type="project" value="UniProtKB-KW"/>
</dbReference>
<keyword evidence="2" id="KW-0687">Ribonucleoprotein</keyword>
<dbReference type="InterPro" id="IPR027624">
    <property type="entry name" value="TOMM_cyclo_SagD"/>
</dbReference>
<dbReference type="NCBIfam" id="TIGR03882">
    <property type="entry name" value="cyclo_dehyd_2"/>
    <property type="match status" value="1"/>
</dbReference>
<keyword evidence="3" id="KW-1185">Reference proteome</keyword>
<dbReference type="EMBL" id="FPAT01000001">
    <property type="protein sequence ID" value="SFT36065.1"/>
    <property type="molecule type" value="Genomic_DNA"/>
</dbReference>
<dbReference type="Gene3D" id="3.90.930.60">
    <property type="match status" value="1"/>
</dbReference>
<feature type="domain" description="YcaO" evidence="1">
    <location>
        <begin position="394"/>
        <end position="764"/>
    </location>
</feature>
<dbReference type="InterPro" id="IPR035985">
    <property type="entry name" value="Ubiquitin-activating_enz"/>
</dbReference>
<proteinExistence type="predicted"/>
<name>A0A1I6XCQ5_9ACTN</name>
<dbReference type="SUPFAM" id="SSF69572">
    <property type="entry name" value="Activating enzymes of the ubiquitin-like proteins"/>
    <property type="match status" value="1"/>
</dbReference>
<dbReference type="AlphaFoldDB" id="A0A1I6XCQ5"/>
<protein>
    <submittedName>
        <fullName evidence="2">Ribosomal protein S12 methylthiotransferase accessory factor</fullName>
    </submittedName>
</protein>
<dbReference type="Gene3D" id="3.40.50.720">
    <property type="entry name" value="NAD(P)-binding Rossmann-like Domain"/>
    <property type="match status" value="1"/>
</dbReference>
<dbReference type="Proteomes" id="UP000199165">
    <property type="component" value="Unassembled WGS sequence"/>
</dbReference>
<dbReference type="InterPro" id="IPR000594">
    <property type="entry name" value="ThiF_NAD_FAD-bd"/>
</dbReference>
<evidence type="ECO:0000313" key="2">
    <source>
        <dbReference type="EMBL" id="SFT36065.1"/>
    </source>
</evidence>
<keyword evidence="2" id="KW-0808">Transferase</keyword>
<dbReference type="InterPro" id="IPR022291">
    <property type="entry name" value="Bacteriocin_synth_cyclodeHase"/>
</dbReference>
<organism evidence="2 3">
    <name type="scientific">Actinopolyspora righensis</name>
    <dbReference type="NCBI Taxonomy" id="995060"/>
    <lineage>
        <taxon>Bacteria</taxon>
        <taxon>Bacillati</taxon>
        <taxon>Actinomycetota</taxon>
        <taxon>Actinomycetes</taxon>
        <taxon>Actinopolysporales</taxon>
        <taxon>Actinopolysporaceae</taxon>
        <taxon>Actinopolyspora</taxon>
        <taxon>Actinopolyspora alba group</taxon>
    </lineage>
</organism>
<dbReference type="InterPro" id="IPR003776">
    <property type="entry name" value="YcaO-like_dom"/>
</dbReference>
<dbReference type="PANTHER" id="PTHR37809:SF1">
    <property type="entry name" value="RIBOSOMAL PROTEIN S12 METHYLTHIOTRANSFERASE ACCESSORY FACTOR YCAO"/>
    <property type="match status" value="1"/>
</dbReference>
<dbReference type="Gene3D" id="3.30.40.250">
    <property type="match status" value="1"/>
</dbReference>
<gene>
    <name evidence="2" type="ORF">SAMN04487904_101468</name>
</gene>
<dbReference type="Gene3D" id="3.30.1330.230">
    <property type="match status" value="2"/>
</dbReference>
<dbReference type="GO" id="GO:0005840">
    <property type="term" value="C:ribosome"/>
    <property type="evidence" value="ECO:0007669"/>
    <property type="project" value="UniProtKB-KW"/>
</dbReference>
<dbReference type="Pfam" id="PF00899">
    <property type="entry name" value="ThiF"/>
    <property type="match status" value="1"/>
</dbReference>
<evidence type="ECO:0000313" key="3">
    <source>
        <dbReference type="Proteomes" id="UP000199165"/>
    </source>
</evidence>
<accession>A0A1I6XCQ5</accession>
<dbReference type="Pfam" id="PF02624">
    <property type="entry name" value="YcaO"/>
    <property type="match status" value="1"/>
</dbReference>
<reference evidence="3" key="1">
    <citation type="submission" date="2016-10" db="EMBL/GenBank/DDBJ databases">
        <authorList>
            <person name="Varghese N."/>
            <person name="Submissions S."/>
        </authorList>
    </citation>
    <scope>NUCLEOTIDE SEQUENCE [LARGE SCALE GENOMIC DNA]</scope>
    <source>
        <strain evidence="3">DSM 45501</strain>
    </source>
</reference>
<dbReference type="NCBIfam" id="TIGR00702">
    <property type="entry name" value="YcaO-type kinase domain"/>
    <property type="match status" value="1"/>
</dbReference>
<dbReference type="Gene3D" id="3.30.160.660">
    <property type="match status" value="1"/>
</dbReference>
<sequence length="764" mass="84165">MTEIDPASAHVAGFKRHLRLELAEGNGAFLFSEDGVTALRGMRVESLAAVLDGTRDFASLVDAKPGGLDSRRISEMVGQLVDAGLLTIRPAPEPGTDERALAYWDACGVERTPAVHSRVMSIRLLTVGEAVDVTAVETALRTAGFAVDAAPWEALSETADLTVVLCDDYLNPALAEIDRACRSSGRQWLLAKPTGVHVWVGPVFQPGVTGCWHCLATRLWGHRHAEACAQAALGREGPAPHPVASLPASTAMAANLVSLETTKWLAGHRHPGQRGVRTLDTTDLSGRLHELRARPQCSECGDVSLVAARTREPVVLRSVGKVLGSGSGHRSSTPEQVLDKYQHLISPVTGVVKEIKRDRNAPELFNSFRSGPNFSAKATGMDTLRRSMRDESGGKGVSATDAKASALCEALERYSGRFHGDEERIQGTLRSLGDIAVHPNECMLFHQRQYATRLEWNAAHAPFQHVCEPFDECAVTDWTPVWSLTWQRQRLLPTGMLYYGAPAVQGCPDLRADSNGNAAGSSLEDAIVQGLLELVERDAVALWWYNRTPVPGVDLDAFHEQWIEELRWTYTRMGREIWVLDVTSDINIPVMVAMSRRIDSVDEHIMFGFGAHFDPRIALRRALTELNQLTSAAAPNGRGEEVAVDDPDAWAWWRYATVRNQPYLIPDADEALRVPESFDYVPRRDLAKDIESVVAVLSEKGLDTLVLDQTRPDIDLPVVKMIVPGMRHFWARFGNGRLYEVPVELGRLTEPTAYEELNPFPLFL</sequence>
<dbReference type="PROSITE" id="PS51664">
    <property type="entry name" value="YCAO"/>
    <property type="match status" value="1"/>
</dbReference>
<evidence type="ECO:0000259" key="1">
    <source>
        <dbReference type="PROSITE" id="PS51664"/>
    </source>
</evidence>
<dbReference type="GO" id="GO:0008641">
    <property type="term" value="F:ubiquitin-like modifier activating enzyme activity"/>
    <property type="evidence" value="ECO:0007669"/>
    <property type="project" value="InterPro"/>
</dbReference>
<dbReference type="NCBIfam" id="TIGR03604">
    <property type="entry name" value="TOMM_cyclo_SagD"/>
    <property type="match status" value="1"/>
</dbReference>